<accession>A0A8J7SC29</accession>
<dbReference type="Gene3D" id="1.10.390.10">
    <property type="entry name" value="Neutral Protease Domain 2"/>
    <property type="match status" value="1"/>
</dbReference>
<dbReference type="EMBL" id="JAEMHM010000017">
    <property type="protein sequence ID" value="MBJ6726779.1"/>
    <property type="molecule type" value="Genomic_DNA"/>
</dbReference>
<gene>
    <name evidence="2" type="ORF">JFN93_18875</name>
</gene>
<evidence type="ECO:0000259" key="1">
    <source>
        <dbReference type="Pfam" id="PF01433"/>
    </source>
</evidence>
<dbReference type="AlphaFoldDB" id="A0A8J7SC29"/>
<organism evidence="2 3">
    <name type="scientific">Geomesophilobacter sediminis</name>
    <dbReference type="NCBI Taxonomy" id="2798584"/>
    <lineage>
        <taxon>Bacteria</taxon>
        <taxon>Pseudomonadati</taxon>
        <taxon>Thermodesulfobacteriota</taxon>
        <taxon>Desulfuromonadia</taxon>
        <taxon>Geobacterales</taxon>
        <taxon>Geobacteraceae</taxon>
        <taxon>Geomesophilobacter</taxon>
    </lineage>
</organism>
<feature type="domain" description="Peptidase M1 membrane alanine aminopeptidase" evidence="1">
    <location>
        <begin position="296"/>
        <end position="437"/>
    </location>
</feature>
<keyword evidence="3" id="KW-1185">Reference proteome</keyword>
<evidence type="ECO:0000313" key="3">
    <source>
        <dbReference type="Proteomes" id="UP000636888"/>
    </source>
</evidence>
<dbReference type="GO" id="GO:0008270">
    <property type="term" value="F:zinc ion binding"/>
    <property type="evidence" value="ECO:0007669"/>
    <property type="project" value="InterPro"/>
</dbReference>
<name>A0A8J7SC29_9BACT</name>
<proteinExistence type="predicted"/>
<sequence>MGFETEVRHVKRLVVPALFLLLLALLCVGACAEGIPAVERQEVRITLVPEQHLLRGESTVVFASAGPADLALAPTARIDSVTANGAAIPYSFKNGRITFTIPEASPRAVAVQYRVSFNDPVADRPTTSEDPTYGVSAAIAERGTFLGSGSGWYPVPREAPRHRTVRVNAPAGIEAVTFGRRVSRSTAAGVSRSEWEETHPVGELSLSAGNYRIEESSVDGIALYTYFYPDNAALSHKYLEAAARYIKFYAALFGPYPFEKFAVVENFFPTGYGMPSYTLLGSTVIRLPFIIDTSFPHEIAHSWWGNGIEIDPRQGNWCEGLVSYLADYYLKERRSPAEAEQHRRQLLIDYAQLVAPDRDFPLTRFTSRVDPASRAVGYGKAAMLFHMIRTRIGDEAFFGALREIVRTRRYGSASWTDFVNAFSKSAGTDLHSFIEQWLTRTGAPRLSLADVTLKQQDKEWKIAGKIVQKPAFQDFCVPLVEEGGHGPVKSCVTVEGESTPFQLTSETRPTSLALDPGADVFRLLDPSEIPVTVNSIKGSHDLVAVITKNCRASAESVRDLLESLDQKQAPVLREEELGQGTQGKDLVFCGAPANRSLIGPLPAGTALFGDGFTVEGEAFQGEDALLFLTTRAPGSQRIVAVFEPLSERAATSYGYKITHYGKYGYLAFGGGAIRRKGTVRSAAGDSLVHFPAP</sequence>
<dbReference type="PANTHER" id="PTHR45726:SF3">
    <property type="entry name" value="LEUKOTRIENE A-4 HYDROLASE"/>
    <property type="match status" value="1"/>
</dbReference>
<dbReference type="PANTHER" id="PTHR45726">
    <property type="entry name" value="LEUKOTRIENE A-4 HYDROLASE"/>
    <property type="match status" value="1"/>
</dbReference>
<dbReference type="InterPro" id="IPR034015">
    <property type="entry name" value="M1_LTA4H"/>
</dbReference>
<evidence type="ECO:0000313" key="2">
    <source>
        <dbReference type="EMBL" id="MBJ6726779.1"/>
    </source>
</evidence>
<protein>
    <submittedName>
        <fullName evidence="2">M1 family peptidase</fullName>
    </submittedName>
</protein>
<dbReference type="SUPFAM" id="SSF55486">
    <property type="entry name" value="Metalloproteases ('zincins'), catalytic domain"/>
    <property type="match status" value="1"/>
</dbReference>
<reference evidence="2" key="1">
    <citation type="submission" date="2020-12" db="EMBL/GenBank/DDBJ databases">
        <title>Geomonas sp. Red875, isolated from river sediment.</title>
        <authorList>
            <person name="Xu Z."/>
            <person name="Zhang Z."/>
            <person name="Masuda Y."/>
            <person name="Itoh H."/>
            <person name="Senoo K."/>
        </authorList>
    </citation>
    <scope>NUCLEOTIDE SEQUENCE</scope>
    <source>
        <strain evidence="2">Red875</strain>
    </source>
</reference>
<dbReference type="Pfam" id="PF01433">
    <property type="entry name" value="Peptidase_M1"/>
    <property type="match status" value="1"/>
</dbReference>
<dbReference type="InterPro" id="IPR027268">
    <property type="entry name" value="Peptidase_M4/M1_CTD_sf"/>
</dbReference>
<dbReference type="InterPro" id="IPR014782">
    <property type="entry name" value="Peptidase_M1_dom"/>
</dbReference>
<comment type="caution">
    <text evidence="2">The sequence shown here is derived from an EMBL/GenBank/DDBJ whole genome shotgun (WGS) entry which is preliminary data.</text>
</comment>
<dbReference type="GO" id="GO:0008237">
    <property type="term" value="F:metallopeptidase activity"/>
    <property type="evidence" value="ECO:0007669"/>
    <property type="project" value="InterPro"/>
</dbReference>
<dbReference type="Proteomes" id="UP000636888">
    <property type="component" value="Unassembled WGS sequence"/>
</dbReference>